<evidence type="ECO:0000256" key="2">
    <source>
        <dbReference type="ARBA" id="ARBA00004651"/>
    </source>
</evidence>
<comment type="pathway">
    <text evidence="3 19">Cofactor biosynthesis; adenosylcobalamin biosynthesis; adenosylcobalamin from cob(II)yrinate a,c-diamide: step 7/7.</text>
</comment>
<keyword evidence="7 19" id="KW-1003">Cell membrane</keyword>
<evidence type="ECO:0000256" key="10">
    <source>
        <dbReference type="ARBA" id="ARBA00022692"/>
    </source>
</evidence>
<keyword evidence="8 19" id="KW-0169">Cobalamin biosynthesis</keyword>
<evidence type="ECO:0000256" key="3">
    <source>
        <dbReference type="ARBA" id="ARBA00004663"/>
    </source>
</evidence>
<comment type="caution">
    <text evidence="20">The sequence shown here is derived from an EMBL/GenBank/DDBJ whole genome shotgun (WGS) entry which is preliminary data.</text>
</comment>
<dbReference type="EC" id="2.7.8.26" evidence="5 19"/>
<keyword evidence="12 19" id="KW-1133">Transmembrane helix</keyword>
<evidence type="ECO:0000256" key="9">
    <source>
        <dbReference type="ARBA" id="ARBA00022679"/>
    </source>
</evidence>
<dbReference type="GO" id="GO:0008818">
    <property type="term" value="F:cobalamin 5'-phosphate synthase activity"/>
    <property type="evidence" value="ECO:0007669"/>
    <property type="project" value="UniProtKB-UniRule"/>
</dbReference>
<dbReference type="GO" id="GO:0009236">
    <property type="term" value="P:cobalamin biosynthetic process"/>
    <property type="evidence" value="ECO:0007669"/>
    <property type="project" value="UniProtKB-UniRule"/>
</dbReference>
<dbReference type="Proteomes" id="UP000185744">
    <property type="component" value="Unassembled WGS sequence"/>
</dbReference>
<dbReference type="Pfam" id="PF02654">
    <property type="entry name" value="CobS"/>
    <property type="match status" value="1"/>
</dbReference>
<organism evidence="20 21">
    <name type="scientific">Methanohalarchaeum thermophilum</name>
    <dbReference type="NCBI Taxonomy" id="1903181"/>
    <lineage>
        <taxon>Archaea</taxon>
        <taxon>Methanobacteriati</taxon>
        <taxon>Methanobacteriota</taxon>
        <taxon>Methanonatronarchaeia</taxon>
        <taxon>Methanonatronarchaeales</taxon>
        <taxon>Methanonatronarchaeaceae</taxon>
        <taxon>Candidatus Methanohalarchaeum</taxon>
    </lineage>
</organism>
<feature type="transmembrane region" description="Helical" evidence="19">
    <location>
        <begin position="28"/>
        <end position="48"/>
    </location>
</feature>
<evidence type="ECO:0000256" key="13">
    <source>
        <dbReference type="ARBA" id="ARBA00023136"/>
    </source>
</evidence>
<keyword evidence="9 19" id="KW-0808">Transferase</keyword>
<feature type="transmembrane region" description="Helical" evidence="19">
    <location>
        <begin position="146"/>
        <end position="168"/>
    </location>
</feature>
<evidence type="ECO:0000256" key="12">
    <source>
        <dbReference type="ARBA" id="ARBA00022989"/>
    </source>
</evidence>
<feature type="transmembrane region" description="Helical" evidence="19">
    <location>
        <begin position="188"/>
        <end position="212"/>
    </location>
</feature>
<comment type="cofactor">
    <cofactor evidence="1 19">
        <name>Mg(2+)</name>
        <dbReference type="ChEBI" id="CHEBI:18420"/>
    </cofactor>
</comment>
<evidence type="ECO:0000256" key="1">
    <source>
        <dbReference type="ARBA" id="ARBA00001946"/>
    </source>
</evidence>
<evidence type="ECO:0000256" key="18">
    <source>
        <dbReference type="ARBA" id="ARBA00049504"/>
    </source>
</evidence>
<evidence type="ECO:0000256" key="17">
    <source>
        <dbReference type="ARBA" id="ARBA00048623"/>
    </source>
</evidence>
<comment type="catalytic activity">
    <reaction evidence="17 19">
        <text>alpha-ribazole + adenosylcob(III)inamide-GDP = adenosylcob(III)alamin + GMP + H(+)</text>
        <dbReference type="Rhea" id="RHEA:16049"/>
        <dbReference type="ChEBI" id="CHEBI:10329"/>
        <dbReference type="ChEBI" id="CHEBI:15378"/>
        <dbReference type="ChEBI" id="CHEBI:18408"/>
        <dbReference type="ChEBI" id="CHEBI:58115"/>
        <dbReference type="ChEBI" id="CHEBI:60487"/>
        <dbReference type="EC" id="2.7.8.26"/>
    </reaction>
</comment>
<feature type="transmembrane region" description="Helical" evidence="19">
    <location>
        <begin position="102"/>
        <end position="126"/>
    </location>
</feature>
<sequence>MITDHLSFFTRINIGKRGDLERIANTQYLFPLIGFFIGFSLYFVYLFLDVLGTPFELKSIYLILFLYYFTGILHLDGLSDLFDGLAKSGSSKEKYEVMKDSSLGMGGTTAAFILIFLLFSSLITIFRHQINLTSIYGVVSIPKIELFLCFVLVEVTAKFSMNTLIVISDPINEGLGSYFIDKMQVKHYIYSIIITFIIIGFLNPYMYLVVILSQLSPIIIYKLSKRYFNGINGDIMGATNEITRVFSLNLFIWIFVLS</sequence>
<evidence type="ECO:0000256" key="19">
    <source>
        <dbReference type="HAMAP-Rule" id="MF_00719"/>
    </source>
</evidence>
<dbReference type="PANTHER" id="PTHR34148">
    <property type="entry name" value="ADENOSYLCOBINAMIDE-GDP RIBAZOLETRANSFERASE"/>
    <property type="match status" value="1"/>
</dbReference>
<evidence type="ECO:0000313" key="21">
    <source>
        <dbReference type="Proteomes" id="UP000185744"/>
    </source>
</evidence>
<evidence type="ECO:0000256" key="15">
    <source>
        <dbReference type="ARBA" id="ARBA00032605"/>
    </source>
</evidence>
<dbReference type="GO" id="GO:0005886">
    <property type="term" value="C:plasma membrane"/>
    <property type="evidence" value="ECO:0007669"/>
    <property type="project" value="UniProtKB-SubCell"/>
</dbReference>
<evidence type="ECO:0000313" key="20">
    <source>
        <dbReference type="EMBL" id="OKY78390.1"/>
    </source>
</evidence>
<comment type="similarity">
    <text evidence="4 19">Belongs to the CobS family.</text>
</comment>
<comment type="function">
    <text evidence="14 19">Joins adenosylcobinamide-GDP and alpha-ribazole to generate adenosylcobalamin (Ado-cobalamin). Also synthesizes adenosylcobalamin 5'-phosphate from adenosylcobinamide-GDP and alpha-ribazole 5'-phosphate.</text>
</comment>
<comment type="catalytic activity">
    <reaction evidence="18 19">
        <text>alpha-ribazole 5'-phosphate + adenosylcob(III)inamide-GDP = adenosylcob(III)alamin 5'-phosphate + GMP + H(+)</text>
        <dbReference type="Rhea" id="RHEA:23560"/>
        <dbReference type="ChEBI" id="CHEBI:15378"/>
        <dbReference type="ChEBI" id="CHEBI:57918"/>
        <dbReference type="ChEBI" id="CHEBI:58115"/>
        <dbReference type="ChEBI" id="CHEBI:60487"/>
        <dbReference type="ChEBI" id="CHEBI:60493"/>
        <dbReference type="EC" id="2.7.8.26"/>
    </reaction>
</comment>
<keyword evidence="13 19" id="KW-0472">Membrane</keyword>
<keyword evidence="11 19" id="KW-0460">Magnesium</keyword>
<dbReference type="InParanoid" id="A0A1Q6DVJ0"/>
<evidence type="ECO:0000256" key="6">
    <source>
        <dbReference type="ARBA" id="ARBA00015850"/>
    </source>
</evidence>
<dbReference type="InterPro" id="IPR003805">
    <property type="entry name" value="CobS"/>
</dbReference>
<reference evidence="20" key="1">
    <citation type="submission" date="2016-12" db="EMBL/GenBank/DDBJ databases">
        <title>Discovery of methanogenic haloarchaea.</title>
        <authorList>
            <person name="Sorokin D.Y."/>
            <person name="Makarova K.S."/>
            <person name="Abbas B."/>
            <person name="Ferrer M."/>
            <person name="Golyshin P.N."/>
        </authorList>
    </citation>
    <scope>NUCLEOTIDE SEQUENCE [LARGE SCALE GENOMIC DNA]</scope>
    <source>
        <strain evidence="20">HMET1</strain>
    </source>
</reference>
<comment type="subcellular location">
    <subcellularLocation>
        <location evidence="2 19">Cell membrane</location>
        <topology evidence="2 19">Multi-pass membrane protein</topology>
    </subcellularLocation>
</comment>
<dbReference type="AlphaFoldDB" id="A0A1Q6DVJ0"/>
<evidence type="ECO:0000256" key="14">
    <source>
        <dbReference type="ARBA" id="ARBA00025228"/>
    </source>
</evidence>
<dbReference type="GO" id="GO:0051073">
    <property type="term" value="F:adenosylcobinamide-GDP ribazoletransferase activity"/>
    <property type="evidence" value="ECO:0007669"/>
    <property type="project" value="UniProtKB-UniRule"/>
</dbReference>
<dbReference type="FunCoup" id="A0A1Q6DVJ0">
    <property type="interactions" value="78"/>
</dbReference>
<protein>
    <recommendedName>
        <fullName evidence="6 19">Adenosylcobinamide-GDP ribazoletransferase</fullName>
        <ecNumber evidence="5 19">2.7.8.26</ecNumber>
    </recommendedName>
    <alternativeName>
        <fullName evidence="16 19">Cobalamin synthase</fullName>
    </alternativeName>
    <alternativeName>
        <fullName evidence="15 19">Cobalamin-5'-phosphate synthase</fullName>
    </alternativeName>
</protein>
<dbReference type="HAMAP" id="MF_00719">
    <property type="entry name" value="CobS"/>
    <property type="match status" value="1"/>
</dbReference>
<dbReference type="UniPathway" id="UPA00148">
    <property type="reaction ID" value="UER00238"/>
</dbReference>
<dbReference type="STRING" id="1903181.BTN85_0881"/>
<keyword evidence="10 19" id="KW-0812">Transmembrane</keyword>
<evidence type="ECO:0000256" key="5">
    <source>
        <dbReference type="ARBA" id="ARBA00013200"/>
    </source>
</evidence>
<feature type="transmembrane region" description="Helical" evidence="19">
    <location>
        <begin position="60"/>
        <end position="82"/>
    </location>
</feature>
<evidence type="ECO:0000256" key="8">
    <source>
        <dbReference type="ARBA" id="ARBA00022573"/>
    </source>
</evidence>
<evidence type="ECO:0000256" key="4">
    <source>
        <dbReference type="ARBA" id="ARBA00010561"/>
    </source>
</evidence>
<dbReference type="PANTHER" id="PTHR34148:SF1">
    <property type="entry name" value="ADENOSYLCOBINAMIDE-GDP RIBAZOLETRANSFERASE"/>
    <property type="match status" value="1"/>
</dbReference>
<evidence type="ECO:0000256" key="11">
    <source>
        <dbReference type="ARBA" id="ARBA00022842"/>
    </source>
</evidence>
<evidence type="ECO:0000256" key="16">
    <source>
        <dbReference type="ARBA" id="ARBA00032853"/>
    </source>
</evidence>
<dbReference type="NCBIfam" id="TIGR00317">
    <property type="entry name" value="cobS"/>
    <property type="match status" value="1"/>
</dbReference>
<accession>A0A1Q6DVJ0</accession>
<name>A0A1Q6DVJ0_METT1</name>
<dbReference type="EMBL" id="MSDW01000001">
    <property type="protein sequence ID" value="OKY78390.1"/>
    <property type="molecule type" value="Genomic_DNA"/>
</dbReference>
<proteinExistence type="inferred from homology"/>
<gene>
    <name evidence="19" type="primary">cobS</name>
    <name evidence="20" type="ORF">BTN85_0881</name>
</gene>
<keyword evidence="21" id="KW-1185">Reference proteome</keyword>
<evidence type="ECO:0000256" key="7">
    <source>
        <dbReference type="ARBA" id="ARBA00022475"/>
    </source>
</evidence>